<gene>
    <name evidence="7" type="ORF">LWI28_011285</name>
</gene>
<dbReference type="EMBL" id="JAJSOW010000100">
    <property type="protein sequence ID" value="KAI9185849.1"/>
    <property type="molecule type" value="Genomic_DNA"/>
</dbReference>
<evidence type="ECO:0000313" key="7">
    <source>
        <dbReference type="EMBL" id="KAI9185849.1"/>
    </source>
</evidence>
<evidence type="ECO:0000256" key="2">
    <source>
        <dbReference type="ARBA" id="ARBA00022741"/>
    </source>
</evidence>
<feature type="compositionally biased region" description="Polar residues" evidence="5">
    <location>
        <begin position="142"/>
        <end position="164"/>
    </location>
</feature>
<sequence length="181" mass="20165">MAPEYAMRGYLTDKTDVYSFGIVALEIVSGRSNTTYRQKEDAFYLLDWALVLKGEGKLMELVDPKLGSSFNEKEVMVMINVALLFSDVSPTVRPLMSTVVSMLEGRAAVQDFVPGSIVSADEETKSEAISKYCQFNKEQAMDKNQSQSQSISMDVPRTNSSTSAGDLYPINMDSDYFKCRD</sequence>
<dbReference type="Pfam" id="PF07714">
    <property type="entry name" value="PK_Tyr_Ser-Thr"/>
    <property type="match status" value="1"/>
</dbReference>
<proteinExistence type="predicted"/>
<dbReference type="SUPFAM" id="SSF56112">
    <property type="entry name" value="Protein kinase-like (PK-like)"/>
    <property type="match status" value="1"/>
</dbReference>
<evidence type="ECO:0000256" key="3">
    <source>
        <dbReference type="ARBA" id="ARBA00022777"/>
    </source>
</evidence>
<dbReference type="InterPro" id="IPR052059">
    <property type="entry name" value="CR_Ser/Thr_kinase"/>
</dbReference>
<feature type="domain" description="Serine-threonine/tyrosine-protein kinase catalytic" evidence="6">
    <location>
        <begin position="1"/>
        <end position="38"/>
    </location>
</feature>
<comment type="caution">
    <text evidence="7">The sequence shown here is derived from an EMBL/GenBank/DDBJ whole genome shotgun (WGS) entry which is preliminary data.</text>
</comment>
<evidence type="ECO:0000256" key="5">
    <source>
        <dbReference type="SAM" id="MobiDB-lite"/>
    </source>
</evidence>
<organism evidence="7 8">
    <name type="scientific">Acer negundo</name>
    <name type="common">Box elder</name>
    <dbReference type="NCBI Taxonomy" id="4023"/>
    <lineage>
        <taxon>Eukaryota</taxon>
        <taxon>Viridiplantae</taxon>
        <taxon>Streptophyta</taxon>
        <taxon>Embryophyta</taxon>
        <taxon>Tracheophyta</taxon>
        <taxon>Spermatophyta</taxon>
        <taxon>Magnoliopsida</taxon>
        <taxon>eudicotyledons</taxon>
        <taxon>Gunneridae</taxon>
        <taxon>Pentapetalae</taxon>
        <taxon>rosids</taxon>
        <taxon>malvids</taxon>
        <taxon>Sapindales</taxon>
        <taxon>Sapindaceae</taxon>
        <taxon>Hippocastanoideae</taxon>
        <taxon>Acereae</taxon>
        <taxon>Acer</taxon>
    </lineage>
</organism>
<keyword evidence="3" id="KW-0418">Kinase</keyword>
<dbReference type="Gene3D" id="1.10.510.10">
    <property type="entry name" value="Transferase(Phosphotransferase) domain 1"/>
    <property type="match status" value="1"/>
</dbReference>
<feature type="region of interest" description="Disordered" evidence="5">
    <location>
        <begin position="141"/>
        <end position="167"/>
    </location>
</feature>
<accession>A0AAD5J479</accession>
<reference evidence="7" key="1">
    <citation type="journal article" date="2022" name="Plant J.">
        <title>Strategies of tolerance reflected in two North American maple genomes.</title>
        <authorList>
            <person name="McEvoy S.L."/>
            <person name="Sezen U.U."/>
            <person name="Trouern-Trend A."/>
            <person name="McMahon S.M."/>
            <person name="Schaberg P.G."/>
            <person name="Yang J."/>
            <person name="Wegrzyn J.L."/>
            <person name="Swenson N.G."/>
        </authorList>
    </citation>
    <scope>NUCLEOTIDE SEQUENCE</scope>
    <source>
        <strain evidence="7">91603</strain>
    </source>
</reference>
<keyword evidence="2" id="KW-0547">Nucleotide-binding</keyword>
<dbReference type="GO" id="GO:0004672">
    <property type="term" value="F:protein kinase activity"/>
    <property type="evidence" value="ECO:0007669"/>
    <property type="project" value="InterPro"/>
</dbReference>
<dbReference type="PANTHER" id="PTHR47973">
    <property type="entry name" value="CYSTEINE-RICH RECEPTOR-LIKE PROTEIN KINASE 3"/>
    <property type="match status" value="1"/>
</dbReference>
<evidence type="ECO:0000256" key="1">
    <source>
        <dbReference type="ARBA" id="ARBA00022679"/>
    </source>
</evidence>
<evidence type="ECO:0000259" key="6">
    <source>
        <dbReference type="Pfam" id="PF07714"/>
    </source>
</evidence>
<keyword evidence="8" id="KW-1185">Reference proteome</keyword>
<dbReference type="InterPro" id="IPR001245">
    <property type="entry name" value="Ser-Thr/Tyr_kinase_cat_dom"/>
</dbReference>
<evidence type="ECO:0000256" key="4">
    <source>
        <dbReference type="ARBA" id="ARBA00022840"/>
    </source>
</evidence>
<dbReference type="GO" id="GO:0005524">
    <property type="term" value="F:ATP binding"/>
    <property type="evidence" value="ECO:0007669"/>
    <property type="project" value="UniProtKB-KW"/>
</dbReference>
<dbReference type="InterPro" id="IPR011009">
    <property type="entry name" value="Kinase-like_dom_sf"/>
</dbReference>
<name>A0AAD5J479_ACENE</name>
<dbReference type="AlphaFoldDB" id="A0AAD5J479"/>
<reference evidence="7" key="2">
    <citation type="submission" date="2023-02" db="EMBL/GenBank/DDBJ databases">
        <authorList>
            <person name="Swenson N.G."/>
            <person name="Wegrzyn J.L."/>
            <person name="Mcevoy S.L."/>
        </authorList>
    </citation>
    <scope>NUCLEOTIDE SEQUENCE</scope>
    <source>
        <strain evidence="7">91603</strain>
        <tissue evidence="7">Leaf</tissue>
    </source>
</reference>
<protein>
    <recommendedName>
        <fullName evidence="6">Serine-threonine/tyrosine-protein kinase catalytic domain-containing protein</fullName>
    </recommendedName>
</protein>
<keyword evidence="1" id="KW-0808">Transferase</keyword>
<evidence type="ECO:0000313" key="8">
    <source>
        <dbReference type="Proteomes" id="UP001064489"/>
    </source>
</evidence>
<dbReference type="Proteomes" id="UP001064489">
    <property type="component" value="Chromosome 3"/>
</dbReference>
<keyword evidence="4" id="KW-0067">ATP-binding</keyword>